<protein>
    <submittedName>
        <fullName evidence="7">YjgP/YjgQ family permease</fullName>
    </submittedName>
</protein>
<evidence type="ECO:0000256" key="2">
    <source>
        <dbReference type="ARBA" id="ARBA00022475"/>
    </source>
</evidence>
<gene>
    <name evidence="7" type="ORF">ENW73_09375</name>
</gene>
<comment type="subcellular location">
    <subcellularLocation>
        <location evidence="1">Cell membrane</location>
        <topology evidence="1">Multi-pass membrane protein</topology>
    </subcellularLocation>
</comment>
<feature type="transmembrane region" description="Helical" evidence="6">
    <location>
        <begin position="377"/>
        <end position="396"/>
    </location>
</feature>
<keyword evidence="3 6" id="KW-0812">Transmembrane</keyword>
<keyword evidence="2" id="KW-1003">Cell membrane</keyword>
<dbReference type="GO" id="GO:0043190">
    <property type="term" value="C:ATP-binding cassette (ABC) transporter complex"/>
    <property type="evidence" value="ECO:0007669"/>
    <property type="project" value="TreeGrafter"/>
</dbReference>
<feature type="transmembrane region" description="Helical" evidence="6">
    <location>
        <begin position="346"/>
        <end position="365"/>
    </location>
</feature>
<name>A0A7C6EE30_UNCW3</name>
<sequence>MKIFDRYLIREFLGPFFLSLWVLAFILLMDRLFLLVDLLVRKGIRIEVVGEIALLSLPSVIAYTGPLGTLIGSVMVAGRLAQDNEITAIRASGISLFRCFLPLIILTISLMFVMTGFNGFLWPESEHKVRGLLMDIARKKPATRIQEGVFMDEFEGYTIYIGRIDERKSIIRDIAVFAKDPKGLPNLITAKNGTISNSEDGQFIRLTLFDGEIHELVEKDRYRRLLFTKHIINIPVDVEMVHKERQYRGDSELVLWALWARIRALVKEIGELKKSIHNLNQKAIEPPDRKLLQIEEHKTKVRYKQQEMNRYLVETHKKLSLAFSCFFFLFFGVPLGILLRRGGIGFGFMVGLIFFAIYYILLIAGEDLADTQKISPFIGMWLPNLILMPVVIELLLRTFWEKSIIRWIFRLRKRSSAATLPTE</sequence>
<evidence type="ECO:0000256" key="6">
    <source>
        <dbReference type="SAM" id="Phobius"/>
    </source>
</evidence>
<comment type="caution">
    <text evidence="7">The sequence shown here is derived from an EMBL/GenBank/DDBJ whole genome shotgun (WGS) entry which is preliminary data.</text>
</comment>
<evidence type="ECO:0000256" key="5">
    <source>
        <dbReference type="ARBA" id="ARBA00023136"/>
    </source>
</evidence>
<dbReference type="PANTHER" id="PTHR33529:SF6">
    <property type="entry name" value="YJGP_YJGQ FAMILY PERMEASE"/>
    <property type="match status" value="1"/>
</dbReference>
<feature type="transmembrane region" description="Helical" evidence="6">
    <location>
        <begin position="99"/>
        <end position="122"/>
    </location>
</feature>
<dbReference type="AlphaFoldDB" id="A0A7C6EE30"/>
<organism evidence="7">
    <name type="scientific">candidate division WOR-3 bacterium</name>
    <dbReference type="NCBI Taxonomy" id="2052148"/>
    <lineage>
        <taxon>Bacteria</taxon>
        <taxon>Bacteria division WOR-3</taxon>
    </lineage>
</organism>
<evidence type="ECO:0000313" key="7">
    <source>
        <dbReference type="EMBL" id="HHS53041.1"/>
    </source>
</evidence>
<proteinExistence type="predicted"/>
<feature type="transmembrane region" description="Helical" evidence="6">
    <location>
        <begin position="319"/>
        <end position="339"/>
    </location>
</feature>
<accession>A0A7C6EE30</accession>
<keyword evidence="4 6" id="KW-1133">Transmembrane helix</keyword>
<evidence type="ECO:0000256" key="4">
    <source>
        <dbReference type="ARBA" id="ARBA00022989"/>
    </source>
</evidence>
<evidence type="ECO:0000256" key="3">
    <source>
        <dbReference type="ARBA" id="ARBA00022692"/>
    </source>
</evidence>
<dbReference type="InterPro" id="IPR005495">
    <property type="entry name" value="LptG/LptF_permease"/>
</dbReference>
<feature type="transmembrane region" description="Helical" evidence="6">
    <location>
        <begin position="54"/>
        <end position="78"/>
    </location>
</feature>
<evidence type="ECO:0000256" key="1">
    <source>
        <dbReference type="ARBA" id="ARBA00004651"/>
    </source>
</evidence>
<dbReference type="Pfam" id="PF03739">
    <property type="entry name" value="LptF_LptG"/>
    <property type="match status" value="1"/>
</dbReference>
<dbReference type="EMBL" id="DTLI01000223">
    <property type="protein sequence ID" value="HHS53041.1"/>
    <property type="molecule type" value="Genomic_DNA"/>
</dbReference>
<keyword evidence="5 6" id="KW-0472">Membrane</keyword>
<dbReference type="PANTHER" id="PTHR33529">
    <property type="entry name" value="SLR0882 PROTEIN-RELATED"/>
    <property type="match status" value="1"/>
</dbReference>
<dbReference type="GO" id="GO:0015920">
    <property type="term" value="P:lipopolysaccharide transport"/>
    <property type="evidence" value="ECO:0007669"/>
    <property type="project" value="TreeGrafter"/>
</dbReference>
<feature type="transmembrane region" description="Helical" evidence="6">
    <location>
        <begin position="12"/>
        <end position="34"/>
    </location>
</feature>
<reference evidence="7" key="1">
    <citation type="journal article" date="2020" name="mSystems">
        <title>Genome- and Community-Level Interaction Insights into Carbon Utilization and Element Cycling Functions of Hydrothermarchaeota in Hydrothermal Sediment.</title>
        <authorList>
            <person name="Zhou Z."/>
            <person name="Liu Y."/>
            <person name="Xu W."/>
            <person name="Pan J."/>
            <person name="Luo Z.H."/>
            <person name="Li M."/>
        </authorList>
    </citation>
    <scope>NUCLEOTIDE SEQUENCE [LARGE SCALE GENOMIC DNA]</scope>
    <source>
        <strain evidence="7">SpSt-876</strain>
    </source>
</reference>